<evidence type="ECO:0000313" key="1">
    <source>
        <dbReference type="EMBL" id="SIO25919.1"/>
    </source>
</evidence>
<gene>
    <name evidence="1" type="ORF">SAMN05421769_3097</name>
</gene>
<evidence type="ECO:0000313" key="2">
    <source>
        <dbReference type="Proteomes" id="UP000184782"/>
    </source>
</evidence>
<dbReference type="Proteomes" id="UP000184782">
    <property type="component" value="Unassembled WGS sequence"/>
</dbReference>
<dbReference type="RefSeq" id="WP_143747597.1">
    <property type="nucleotide sequence ID" value="NZ_FSRQ01000002.1"/>
</dbReference>
<dbReference type="AlphaFoldDB" id="A0A1N6I1U2"/>
<sequence length="131" mass="15443">MKPFVCFFVLFVNLFCQSHSTEQINNDKEWSGNYSFSAKNRDDLKTSFNINIIKLDNITVKYISDDGKPEIYKNLKSNFVQKNKIKINFNPKYEEMGIIYIEKVENEYYISGSPIYFINPGNDEMPLRKVK</sequence>
<dbReference type="OrthoDB" id="7065421at2"/>
<proteinExistence type="predicted"/>
<reference evidence="2" key="1">
    <citation type="submission" date="2016-12" db="EMBL/GenBank/DDBJ databases">
        <authorList>
            <person name="Varghese N."/>
            <person name="Submissions S."/>
        </authorList>
    </citation>
    <scope>NUCLEOTIDE SEQUENCE [LARGE SCALE GENOMIC DNA]</scope>
    <source>
        <strain evidence="2">DSM 16779</strain>
    </source>
</reference>
<dbReference type="STRING" id="59733.SAMN05421769_3097"/>
<accession>A0A1N6I1U2</accession>
<organism evidence="1 2">
    <name type="scientific">Chryseobacterium scophthalmum</name>
    <dbReference type="NCBI Taxonomy" id="59733"/>
    <lineage>
        <taxon>Bacteria</taxon>
        <taxon>Pseudomonadati</taxon>
        <taxon>Bacteroidota</taxon>
        <taxon>Flavobacteriia</taxon>
        <taxon>Flavobacteriales</taxon>
        <taxon>Weeksellaceae</taxon>
        <taxon>Chryseobacterium group</taxon>
        <taxon>Chryseobacterium</taxon>
    </lineage>
</organism>
<dbReference type="EMBL" id="FSRQ01000002">
    <property type="protein sequence ID" value="SIO25919.1"/>
    <property type="molecule type" value="Genomic_DNA"/>
</dbReference>
<protein>
    <submittedName>
        <fullName evidence="1">Uncharacterized protein</fullName>
    </submittedName>
</protein>
<keyword evidence="2" id="KW-1185">Reference proteome</keyword>
<name>A0A1N6I1U2_9FLAO</name>